<accession>A0A4R9LZB3</accession>
<proteinExistence type="predicted"/>
<gene>
    <name evidence="1" type="ORF">EHS15_11685</name>
</gene>
<organism evidence="1 2">
    <name type="scientific">Leptospira idonii</name>
    <dbReference type="NCBI Taxonomy" id="1193500"/>
    <lineage>
        <taxon>Bacteria</taxon>
        <taxon>Pseudomonadati</taxon>
        <taxon>Spirochaetota</taxon>
        <taxon>Spirochaetia</taxon>
        <taxon>Leptospirales</taxon>
        <taxon>Leptospiraceae</taxon>
        <taxon>Leptospira</taxon>
    </lineage>
</organism>
<dbReference type="Proteomes" id="UP000298058">
    <property type="component" value="Unassembled WGS sequence"/>
</dbReference>
<dbReference type="OrthoDB" id="337317at2"/>
<sequence>MRFISTNRTEEIMTINGASNSWKEGWVIYVNGEKISPVDLKLGVRVGKEDRIEIKLEKVERIFGQPSENAN</sequence>
<protein>
    <submittedName>
        <fullName evidence="1">Uncharacterized protein</fullName>
    </submittedName>
</protein>
<keyword evidence="2" id="KW-1185">Reference proteome</keyword>
<comment type="caution">
    <text evidence="1">The sequence shown here is derived from an EMBL/GenBank/DDBJ whole genome shotgun (WGS) entry which is preliminary data.</text>
</comment>
<evidence type="ECO:0000313" key="2">
    <source>
        <dbReference type="Proteomes" id="UP000298058"/>
    </source>
</evidence>
<dbReference type="EMBL" id="RQHW01000042">
    <property type="protein sequence ID" value="TGN19092.1"/>
    <property type="molecule type" value="Genomic_DNA"/>
</dbReference>
<name>A0A4R9LZB3_9LEPT</name>
<evidence type="ECO:0000313" key="1">
    <source>
        <dbReference type="EMBL" id="TGN19092.1"/>
    </source>
</evidence>
<reference evidence="1" key="1">
    <citation type="journal article" date="2019" name="PLoS Negl. Trop. Dis.">
        <title>Revisiting the worldwide diversity of Leptospira species in the environment.</title>
        <authorList>
            <person name="Vincent A.T."/>
            <person name="Schiettekatte O."/>
            <person name="Bourhy P."/>
            <person name="Veyrier F.J."/>
            <person name="Picardeau M."/>
        </authorList>
    </citation>
    <scope>NUCLEOTIDE SEQUENCE [LARGE SCALE GENOMIC DNA]</scope>
    <source>
        <strain evidence="1">201300427</strain>
    </source>
</reference>
<dbReference type="AlphaFoldDB" id="A0A4R9LZB3"/>